<dbReference type="SUPFAM" id="SSF47413">
    <property type="entry name" value="lambda repressor-like DNA-binding domains"/>
    <property type="match status" value="1"/>
</dbReference>
<name>A0A9D1FSU2_9FIRM</name>
<gene>
    <name evidence="2" type="ORF">IAD03_08505</name>
</gene>
<accession>A0A9D1FSU2</accession>
<reference evidence="2" key="2">
    <citation type="journal article" date="2021" name="PeerJ">
        <title>Extensive microbial diversity within the chicken gut microbiome revealed by metagenomics and culture.</title>
        <authorList>
            <person name="Gilroy R."/>
            <person name="Ravi A."/>
            <person name="Getino M."/>
            <person name="Pursley I."/>
            <person name="Horton D.L."/>
            <person name="Alikhan N.F."/>
            <person name="Baker D."/>
            <person name="Gharbi K."/>
            <person name="Hall N."/>
            <person name="Watson M."/>
            <person name="Adriaenssens E.M."/>
            <person name="Foster-Nyarko E."/>
            <person name="Jarju S."/>
            <person name="Secka A."/>
            <person name="Antonio M."/>
            <person name="Oren A."/>
            <person name="Chaudhuri R.R."/>
            <person name="La Ragione R."/>
            <person name="Hildebrand F."/>
            <person name="Pallen M.J."/>
        </authorList>
    </citation>
    <scope>NUCLEOTIDE SEQUENCE</scope>
    <source>
        <strain evidence="2">6086</strain>
    </source>
</reference>
<evidence type="ECO:0000313" key="2">
    <source>
        <dbReference type="EMBL" id="HIS79396.1"/>
    </source>
</evidence>
<dbReference type="GO" id="GO:0003677">
    <property type="term" value="F:DNA binding"/>
    <property type="evidence" value="ECO:0007669"/>
    <property type="project" value="InterPro"/>
</dbReference>
<protein>
    <submittedName>
        <fullName evidence="2">Helix-turn-helix transcriptional regulator</fullName>
    </submittedName>
</protein>
<dbReference type="Pfam" id="PF13443">
    <property type="entry name" value="HTH_26"/>
    <property type="match status" value="1"/>
</dbReference>
<dbReference type="InterPro" id="IPR010982">
    <property type="entry name" value="Lambda_DNA-bd_dom_sf"/>
</dbReference>
<reference evidence="2" key="1">
    <citation type="submission" date="2020-10" db="EMBL/GenBank/DDBJ databases">
        <authorList>
            <person name="Gilroy R."/>
        </authorList>
    </citation>
    <scope>NUCLEOTIDE SEQUENCE</scope>
    <source>
        <strain evidence="2">6086</strain>
    </source>
</reference>
<dbReference type="AlphaFoldDB" id="A0A9D1FSU2"/>
<dbReference type="Proteomes" id="UP000824141">
    <property type="component" value="Unassembled WGS sequence"/>
</dbReference>
<comment type="caution">
    <text evidence="2">The sequence shown here is derived from an EMBL/GenBank/DDBJ whole genome shotgun (WGS) entry which is preliminary data.</text>
</comment>
<sequence length="83" mass="9726">MKSIVHYHTEEYGTIKMKLAELLKDRGITRNRLRTLTGVKYDVIDRYYKGEGVERVDLDVLAKLCYVLDCEISDLLEYEQPAK</sequence>
<proteinExistence type="predicted"/>
<dbReference type="CDD" id="cd00093">
    <property type="entry name" value="HTH_XRE"/>
    <property type="match status" value="1"/>
</dbReference>
<dbReference type="EMBL" id="DVJM01000179">
    <property type="protein sequence ID" value="HIS79396.1"/>
    <property type="molecule type" value="Genomic_DNA"/>
</dbReference>
<evidence type="ECO:0000259" key="1">
    <source>
        <dbReference type="Pfam" id="PF13443"/>
    </source>
</evidence>
<feature type="domain" description="HTH cro/C1-type" evidence="1">
    <location>
        <begin position="18"/>
        <end position="80"/>
    </location>
</feature>
<dbReference type="Gene3D" id="1.10.260.40">
    <property type="entry name" value="lambda repressor-like DNA-binding domains"/>
    <property type="match status" value="1"/>
</dbReference>
<evidence type="ECO:0000313" key="3">
    <source>
        <dbReference type="Proteomes" id="UP000824141"/>
    </source>
</evidence>
<organism evidence="2 3">
    <name type="scientific">Candidatus Caccousia stercoris</name>
    <dbReference type="NCBI Taxonomy" id="2840723"/>
    <lineage>
        <taxon>Bacteria</taxon>
        <taxon>Bacillati</taxon>
        <taxon>Bacillota</taxon>
        <taxon>Clostridia</taxon>
        <taxon>Eubacteriales</taxon>
        <taxon>Oscillospiraceae</taxon>
        <taxon>Oscillospiraceae incertae sedis</taxon>
        <taxon>Candidatus Caccousia</taxon>
    </lineage>
</organism>
<dbReference type="InterPro" id="IPR001387">
    <property type="entry name" value="Cro/C1-type_HTH"/>
</dbReference>